<proteinExistence type="predicted"/>
<evidence type="ECO:0000256" key="2">
    <source>
        <dbReference type="ARBA" id="ARBA00022741"/>
    </source>
</evidence>
<protein>
    <recommendedName>
        <fullName evidence="6">Protein kinase domain-containing protein</fullName>
    </recommendedName>
</protein>
<evidence type="ECO:0000256" key="1">
    <source>
        <dbReference type="ARBA" id="ARBA00022679"/>
    </source>
</evidence>
<keyword evidence="4" id="KW-0067">ATP-binding</keyword>
<dbReference type="SUPFAM" id="SSF56112">
    <property type="entry name" value="Protein kinase-like (PK-like)"/>
    <property type="match status" value="1"/>
</dbReference>
<dbReference type="EMBL" id="JABMIG020000453">
    <property type="protein sequence ID" value="KAL3777305.1"/>
    <property type="molecule type" value="Genomic_DNA"/>
</dbReference>
<dbReference type="AlphaFoldDB" id="A0ABD3NMR6"/>
<evidence type="ECO:0000256" key="4">
    <source>
        <dbReference type="ARBA" id="ARBA00022840"/>
    </source>
</evidence>
<dbReference type="Proteomes" id="UP001516023">
    <property type="component" value="Unassembled WGS sequence"/>
</dbReference>
<feature type="compositionally biased region" description="Low complexity" evidence="5">
    <location>
        <begin position="537"/>
        <end position="547"/>
    </location>
</feature>
<gene>
    <name evidence="7" type="ORF">HJC23_008907</name>
</gene>
<dbReference type="PROSITE" id="PS00108">
    <property type="entry name" value="PROTEIN_KINASE_ST"/>
    <property type="match status" value="1"/>
</dbReference>
<dbReference type="PANTHER" id="PTHR24348:SF22">
    <property type="entry name" value="NON-SPECIFIC SERINE_THREONINE PROTEIN KINASE"/>
    <property type="match status" value="1"/>
</dbReference>
<feature type="region of interest" description="Disordered" evidence="5">
    <location>
        <begin position="679"/>
        <end position="748"/>
    </location>
</feature>
<dbReference type="SMART" id="SM00220">
    <property type="entry name" value="S_TKc"/>
    <property type="match status" value="1"/>
</dbReference>
<sequence length="981" mass="106668">MDHPMSEQVHMPPSIDGHALVSGYRLDQRLGSGSFAIVYRGIRTCPALPATHDNASSSPLPSVAAVKAISRTSKKLTPKVLSNLDMEISILRSFHHPHIVSLYDVHKTQHFIYLLLEYCSGGDLQHLIKSRLRGRLDEMLSRRLIRDLSRGLGFLWERNLVHRDIKPQNLLLSCELPEEEWGENPAREGGREREEKSGGKFVLKIADFGFARHLAGVDLAETMCGSPLYMAPEILLGQKYDAKADLWSVGTVLFEMISGRTPFHGENHMDLLNNIKRKAVRLPPDVRVSKECVALLRILLDRKPLTRADFRGFYKAVQKFVELGCRDGDVVVGNSMSGDENTLMPLNAQMDLCAITEDVAGESDGAGTSESASGDTFPEMEHSLVDHLLSNRNQGTRDASLSLAATRSNAVAQVVTPPLNPMQAPTPPSILPHGSQGGMRQLGRPSIFAPLQGSPNLSPSVSPMITNIPTLSLQDGGSTMLQSRNLSMRSHRDGICPLAPGENQYNRTDVQPTPSSSQETYDSGFVIVEHSGHRSRPGSSNPSPSNSTARISSAPNKKYTQNELSRSPPTSSIYPSSQMIVMASAGMLGTSPATGQALVRKMMGSSPSTSGFSAAPISSGRFTVSPRSALRNGGCLAHIESLAQMLAAAEDVGRRAITIAHLGDARAYLAMGILFARRDSSPSSSSSATPMEEIEENRNSSNPRSSLRGRISKKAIIEEEEEHDDDELPFAMTSSMDDGSADEMSQSPVGNIMSNLIPLIGNNNDNNTASDSKNEDVPTLMRLHFREALQCYLKTLSMMKGSICAAQKVLDDVDEVMRLPSLRSSPNANNPYTPMHKRCSGSLDWLRRQFSAVLERADAASDEISKLEKANSLQTQEKDVLVSVEELIYNHSLKCGRDGAVKQILGHYDSARSCYRSAGLLLETLLMDPKVVDEDKKVLEGYVHSFATQILELDGLGRAQMKSSISNGATGTGNSRARGGG</sequence>
<comment type="caution">
    <text evidence="7">The sequence shown here is derived from an EMBL/GenBank/DDBJ whole genome shotgun (WGS) entry which is preliminary data.</text>
</comment>
<dbReference type="InterPro" id="IPR000719">
    <property type="entry name" value="Prot_kinase_dom"/>
</dbReference>
<dbReference type="Pfam" id="PF12063">
    <property type="entry name" value="ATG1-like_MIT1"/>
    <property type="match status" value="1"/>
</dbReference>
<keyword evidence="1" id="KW-0808">Transferase</keyword>
<feature type="domain" description="Protein kinase" evidence="6">
    <location>
        <begin position="24"/>
        <end position="321"/>
    </location>
</feature>
<dbReference type="PROSITE" id="PS50011">
    <property type="entry name" value="PROTEIN_KINASE_DOM"/>
    <property type="match status" value="1"/>
</dbReference>
<dbReference type="InterPro" id="IPR008271">
    <property type="entry name" value="Ser/Thr_kinase_AS"/>
</dbReference>
<evidence type="ECO:0000313" key="8">
    <source>
        <dbReference type="Proteomes" id="UP001516023"/>
    </source>
</evidence>
<name>A0ABD3NMR6_9STRA</name>
<evidence type="ECO:0000256" key="3">
    <source>
        <dbReference type="ARBA" id="ARBA00022777"/>
    </source>
</evidence>
<dbReference type="InterPro" id="IPR011009">
    <property type="entry name" value="Kinase-like_dom_sf"/>
</dbReference>
<reference evidence="7 8" key="1">
    <citation type="journal article" date="2020" name="G3 (Bethesda)">
        <title>Improved Reference Genome for Cyclotella cryptica CCMP332, a Model for Cell Wall Morphogenesis, Salinity Adaptation, and Lipid Production in Diatoms (Bacillariophyta).</title>
        <authorList>
            <person name="Roberts W.R."/>
            <person name="Downey K.M."/>
            <person name="Ruck E.C."/>
            <person name="Traller J.C."/>
            <person name="Alverson A.J."/>
        </authorList>
    </citation>
    <scope>NUCLEOTIDE SEQUENCE [LARGE SCALE GENOMIC DNA]</scope>
    <source>
        <strain evidence="7 8">CCMP332</strain>
    </source>
</reference>
<keyword evidence="2" id="KW-0547">Nucleotide-binding</keyword>
<feature type="compositionally biased region" description="Polar residues" evidence="5">
    <location>
        <begin position="732"/>
        <end position="748"/>
    </location>
</feature>
<organism evidence="7 8">
    <name type="scientific">Cyclotella cryptica</name>
    <dbReference type="NCBI Taxonomy" id="29204"/>
    <lineage>
        <taxon>Eukaryota</taxon>
        <taxon>Sar</taxon>
        <taxon>Stramenopiles</taxon>
        <taxon>Ochrophyta</taxon>
        <taxon>Bacillariophyta</taxon>
        <taxon>Coscinodiscophyceae</taxon>
        <taxon>Thalassiosirophycidae</taxon>
        <taxon>Stephanodiscales</taxon>
        <taxon>Stephanodiscaceae</taxon>
        <taxon>Cyclotella</taxon>
    </lineage>
</organism>
<dbReference type="GO" id="GO:0005524">
    <property type="term" value="F:ATP binding"/>
    <property type="evidence" value="ECO:0007669"/>
    <property type="project" value="UniProtKB-KW"/>
</dbReference>
<feature type="compositionally biased region" description="Acidic residues" evidence="5">
    <location>
        <begin position="718"/>
        <end position="728"/>
    </location>
</feature>
<feature type="compositionally biased region" description="Polar residues" evidence="5">
    <location>
        <begin position="548"/>
        <end position="573"/>
    </location>
</feature>
<accession>A0ABD3NMR6</accession>
<dbReference type="Gene3D" id="1.10.510.10">
    <property type="entry name" value="Transferase(Phosphotransferase) domain 1"/>
    <property type="match status" value="1"/>
</dbReference>
<feature type="region of interest" description="Disordered" evidence="5">
    <location>
        <begin position="491"/>
        <end position="573"/>
    </location>
</feature>
<feature type="compositionally biased region" description="Low complexity" evidence="5">
    <location>
        <begin position="699"/>
        <end position="709"/>
    </location>
</feature>
<dbReference type="InterPro" id="IPR045269">
    <property type="entry name" value="Atg1-like"/>
</dbReference>
<keyword evidence="3" id="KW-0418">Kinase</keyword>
<dbReference type="Pfam" id="PF00069">
    <property type="entry name" value="Pkinase"/>
    <property type="match status" value="1"/>
</dbReference>
<evidence type="ECO:0000313" key="7">
    <source>
        <dbReference type="EMBL" id="KAL3777305.1"/>
    </source>
</evidence>
<dbReference type="GO" id="GO:0016301">
    <property type="term" value="F:kinase activity"/>
    <property type="evidence" value="ECO:0007669"/>
    <property type="project" value="UniProtKB-KW"/>
</dbReference>
<evidence type="ECO:0000256" key="5">
    <source>
        <dbReference type="SAM" id="MobiDB-lite"/>
    </source>
</evidence>
<dbReference type="InterPro" id="IPR022708">
    <property type="entry name" value="Atg1-like_tMIT"/>
</dbReference>
<evidence type="ECO:0000259" key="6">
    <source>
        <dbReference type="PROSITE" id="PS50011"/>
    </source>
</evidence>
<feature type="compositionally biased region" description="Polar residues" evidence="5">
    <location>
        <begin position="503"/>
        <end position="521"/>
    </location>
</feature>
<keyword evidence="8" id="KW-1185">Reference proteome</keyword>
<dbReference type="PANTHER" id="PTHR24348">
    <property type="entry name" value="SERINE/THREONINE-PROTEIN KINASE UNC-51-RELATED"/>
    <property type="match status" value="1"/>
</dbReference>